<dbReference type="OrthoDB" id="735686at2759"/>
<keyword evidence="2" id="KW-0645">Protease</keyword>
<dbReference type="GO" id="GO:0004185">
    <property type="term" value="F:serine-type carboxypeptidase activity"/>
    <property type="evidence" value="ECO:0007669"/>
    <property type="project" value="InterPro"/>
</dbReference>
<evidence type="ECO:0000256" key="1">
    <source>
        <dbReference type="ARBA" id="ARBA00009431"/>
    </source>
</evidence>
<reference evidence="2 3" key="1">
    <citation type="submission" date="2015-09" db="EMBL/GenBank/DDBJ databases">
        <title>Draft genome of the parasitic nematode Teladorsagia circumcincta isolate WARC Sus (inbred).</title>
        <authorList>
            <person name="Mitreva M."/>
        </authorList>
    </citation>
    <scope>NUCLEOTIDE SEQUENCE [LARGE SCALE GENOMIC DNA]</scope>
    <source>
        <strain evidence="2 3">S</strain>
    </source>
</reference>
<dbReference type="EMBL" id="KZ351116">
    <property type="protein sequence ID" value="PIO63253.1"/>
    <property type="molecule type" value="Genomic_DNA"/>
</dbReference>
<name>A0A2G9TZ35_TELCI</name>
<sequence>MVAYIYDKAVIETKTKYDSLKSLRTLRGVPAALISNLPGAPAVNFKQYSGYYTVGTAKNHQLHYWFVESQNNPSTDPVLVWLTGGPGCSGLSALLTEWGPFMGFAIGNGCVSDNDGTDGLINFEYAHGMIDDKNGGINPYNMYDNCINQPAMIYSGDVDMACNFLMGQRFSRKLGLKATSDLLVATPNHRGHGALASYGEENFEYDTGEIATKKHYIVDGQVAGFHTHYDGLHFVTVRGAGHMVPTDKPSVAYHIINSFLFDQSF</sequence>
<organism evidence="2 3">
    <name type="scientific">Teladorsagia circumcincta</name>
    <name type="common">Brown stomach worm</name>
    <name type="synonym">Ostertagia circumcincta</name>
    <dbReference type="NCBI Taxonomy" id="45464"/>
    <lineage>
        <taxon>Eukaryota</taxon>
        <taxon>Metazoa</taxon>
        <taxon>Ecdysozoa</taxon>
        <taxon>Nematoda</taxon>
        <taxon>Chromadorea</taxon>
        <taxon>Rhabditida</taxon>
        <taxon>Rhabditina</taxon>
        <taxon>Rhabditomorpha</taxon>
        <taxon>Strongyloidea</taxon>
        <taxon>Trichostrongylidae</taxon>
        <taxon>Teladorsagia</taxon>
    </lineage>
</organism>
<dbReference type="PANTHER" id="PTHR11802:SF38">
    <property type="entry name" value="SERINE CARBOXYPEPTIDASE CTSA-1.2"/>
    <property type="match status" value="1"/>
</dbReference>
<dbReference type="AlphaFoldDB" id="A0A2G9TZ35"/>
<accession>A0A2G9TZ35</accession>
<dbReference type="InterPro" id="IPR033124">
    <property type="entry name" value="Ser_caboxypep_his_AS"/>
</dbReference>
<dbReference type="GO" id="GO:0006508">
    <property type="term" value="P:proteolysis"/>
    <property type="evidence" value="ECO:0007669"/>
    <property type="project" value="InterPro"/>
</dbReference>
<gene>
    <name evidence="2" type="ORF">TELCIR_15156</name>
</gene>
<keyword evidence="2" id="KW-0121">Carboxypeptidase</keyword>
<dbReference type="Proteomes" id="UP000230423">
    <property type="component" value="Unassembled WGS sequence"/>
</dbReference>
<dbReference type="InterPro" id="IPR029058">
    <property type="entry name" value="AB_hydrolase_fold"/>
</dbReference>
<keyword evidence="3" id="KW-1185">Reference proteome</keyword>
<dbReference type="Pfam" id="PF00450">
    <property type="entry name" value="Peptidase_S10"/>
    <property type="match status" value="2"/>
</dbReference>
<evidence type="ECO:0000313" key="3">
    <source>
        <dbReference type="Proteomes" id="UP000230423"/>
    </source>
</evidence>
<comment type="similarity">
    <text evidence="1">Belongs to the peptidase S10 family.</text>
</comment>
<dbReference type="PROSITE" id="PS00560">
    <property type="entry name" value="CARBOXYPEPT_SER_HIS"/>
    <property type="match status" value="1"/>
</dbReference>
<dbReference type="Gene3D" id="3.40.50.1820">
    <property type="entry name" value="alpha/beta hydrolase"/>
    <property type="match status" value="2"/>
</dbReference>
<protein>
    <submittedName>
        <fullName evidence="2">Serine carboxypeptidase</fullName>
    </submittedName>
</protein>
<dbReference type="SUPFAM" id="SSF53474">
    <property type="entry name" value="alpha/beta-Hydrolases"/>
    <property type="match status" value="1"/>
</dbReference>
<keyword evidence="2" id="KW-0378">Hydrolase</keyword>
<evidence type="ECO:0000313" key="2">
    <source>
        <dbReference type="EMBL" id="PIO63253.1"/>
    </source>
</evidence>
<proteinExistence type="inferred from homology"/>
<dbReference type="PANTHER" id="PTHR11802">
    <property type="entry name" value="SERINE PROTEASE FAMILY S10 SERINE CARBOXYPEPTIDASE"/>
    <property type="match status" value="1"/>
</dbReference>
<dbReference type="InterPro" id="IPR001563">
    <property type="entry name" value="Peptidase_S10"/>
</dbReference>